<feature type="non-terminal residue" evidence="1">
    <location>
        <position position="1"/>
    </location>
</feature>
<accession>X1RQY0</accession>
<evidence type="ECO:0000313" key="1">
    <source>
        <dbReference type="EMBL" id="GAI83048.1"/>
    </source>
</evidence>
<proteinExistence type="predicted"/>
<sequence length="65" mass="7642">VNVVRDFTYTMENLFLIGRNGMHKYNNQDHSILTAMIVVENIRNGITIKDNIWSSNAEQDYHEEK</sequence>
<dbReference type="Gene3D" id="3.50.50.60">
    <property type="entry name" value="FAD/NAD(P)-binding domain"/>
    <property type="match status" value="1"/>
</dbReference>
<organism evidence="1">
    <name type="scientific">marine sediment metagenome</name>
    <dbReference type="NCBI Taxonomy" id="412755"/>
    <lineage>
        <taxon>unclassified sequences</taxon>
        <taxon>metagenomes</taxon>
        <taxon>ecological metagenomes</taxon>
    </lineage>
</organism>
<protein>
    <submittedName>
        <fullName evidence="1">Uncharacterized protein</fullName>
    </submittedName>
</protein>
<gene>
    <name evidence="1" type="ORF">S12H4_17081</name>
</gene>
<comment type="caution">
    <text evidence="1">The sequence shown here is derived from an EMBL/GenBank/DDBJ whole genome shotgun (WGS) entry which is preliminary data.</text>
</comment>
<dbReference type="EMBL" id="BARW01008312">
    <property type="protein sequence ID" value="GAI83048.1"/>
    <property type="molecule type" value="Genomic_DNA"/>
</dbReference>
<name>X1RQY0_9ZZZZ</name>
<dbReference type="InterPro" id="IPR036188">
    <property type="entry name" value="FAD/NAD-bd_sf"/>
</dbReference>
<reference evidence="1" key="1">
    <citation type="journal article" date="2014" name="Front. Microbiol.">
        <title>High frequency of phylogenetically diverse reductive dehalogenase-homologous genes in deep subseafloor sedimentary metagenomes.</title>
        <authorList>
            <person name="Kawai M."/>
            <person name="Futagami T."/>
            <person name="Toyoda A."/>
            <person name="Takaki Y."/>
            <person name="Nishi S."/>
            <person name="Hori S."/>
            <person name="Arai W."/>
            <person name="Tsubouchi T."/>
            <person name="Morono Y."/>
            <person name="Uchiyama I."/>
            <person name="Ito T."/>
            <person name="Fujiyama A."/>
            <person name="Inagaki F."/>
            <person name="Takami H."/>
        </authorList>
    </citation>
    <scope>NUCLEOTIDE SEQUENCE</scope>
    <source>
        <strain evidence="1">Expedition CK06-06</strain>
    </source>
</reference>
<dbReference type="AlphaFoldDB" id="X1RQY0"/>